<dbReference type="EMBL" id="FOSL01000024">
    <property type="protein sequence ID" value="SFL02604.1"/>
    <property type="molecule type" value="Genomic_DNA"/>
</dbReference>
<dbReference type="OrthoDB" id="8481218at2"/>
<dbReference type="RefSeq" id="WP_149763105.1">
    <property type="nucleotide sequence ID" value="NZ_BSPE01000021.1"/>
</dbReference>
<name>A0A1I4E9W1_9HYPH</name>
<keyword evidence="2" id="KW-1185">Reference proteome</keyword>
<evidence type="ECO:0000313" key="1">
    <source>
        <dbReference type="EMBL" id="SFL02604.1"/>
    </source>
</evidence>
<organism evidence="1 2">
    <name type="scientific">Neomesorhizobium albiziae</name>
    <dbReference type="NCBI Taxonomy" id="335020"/>
    <lineage>
        <taxon>Bacteria</taxon>
        <taxon>Pseudomonadati</taxon>
        <taxon>Pseudomonadota</taxon>
        <taxon>Alphaproteobacteria</taxon>
        <taxon>Hyphomicrobiales</taxon>
        <taxon>Phyllobacteriaceae</taxon>
        <taxon>Neomesorhizobium</taxon>
    </lineage>
</organism>
<accession>A0A1I4E9W1</accession>
<evidence type="ECO:0000313" key="2">
    <source>
        <dbReference type="Proteomes" id="UP000323300"/>
    </source>
</evidence>
<dbReference type="Proteomes" id="UP000323300">
    <property type="component" value="Unassembled WGS sequence"/>
</dbReference>
<dbReference type="AlphaFoldDB" id="A0A1I4E9W1"/>
<proteinExistence type="predicted"/>
<reference evidence="1 2" key="1">
    <citation type="submission" date="2016-10" db="EMBL/GenBank/DDBJ databases">
        <authorList>
            <person name="Varghese N."/>
            <person name="Submissions S."/>
        </authorList>
    </citation>
    <scope>NUCLEOTIDE SEQUENCE [LARGE SCALE GENOMIC DNA]</scope>
    <source>
        <strain evidence="1 2">DSM 21822</strain>
    </source>
</reference>
<protein>
    <submittedName>
        <fullName evidence="1">Uncharacterized protein</fullName>
    </submittedName>
</protein>
<sequence>MPSITDKNTLRIFASASDGPTVCLALKDFEAGDGDSLVLIHSPGAAEVWRRIELPFDIMDVALTSDPQRRQATYMALASTGEAVVLTDPPVVSRVNAEGVFRVIEPGKGMLSALNIAGGSLLALGRGGQAYRFGSEDGWQAVSPVPPLEDNPTDHINFLCAGASAGGGLYFGGVSEPQTKSFDEIVALLTRGDVEGFANRIITDVRRNYGTLWLLAEGAWRKVDLPASGTVTNLFEWEGGRLFLSTNSGLVAEIVAADQVEELYVSGEPKEVADLVGWQGQPMVVLTDEIVTLDLEAGTSENLPVPDGFEALQNLHPDGDRAWLVDWLGLARWNGSDWGEVEIPRALLR</sequence>
<gene>
    <name evidence="1" type="ORF">SAMN04488498_12440</name>
</gene>